<dbReference type="PANTHER" id="PTHR42967">
    <property type="entry name" value="METAL DEPENDENT HYDROLASE"/>
    <property type="match status" value="1"/>
</dbReference>
<reference evidence="1" key="1">
    <citation type="journal article" date="2020" name="mSystems">
        <title>Genome- and Community-Level Interaction Insights into Carbon Utilization and Element Cycling Functions of Hydrothermarchaeota in Hydrothermal Sediment.</title>
        <authorList>
            <person name="Zhou Z."/>
            <person name="Liu Y."/>
            <person name="Xu W."/>
            <person name="Pan J."/>
            <person name="Luo Z.H."/>
            <person name="Li M."/>
        </authorList>
    </citation>
    <scope>NUCLEOTIDE SEQUENCE [LARGE SCALE GENOMIC DNA]</scope>
    <source>
        <strain evidence="1">SpSt-1182</strain>
    </source>
</reference>
<gene>
    <name evidence="1" type="ORF">ENN51_05670</name>
</gene>
<proteinExistence type="predicted"/>
<dbReference type="Pfam" id="PF13483">
    <property type="entry name" value="Lactamase_B_3"/>
    <property type="match status" value="1"/>
</dbReference>
<dbReference type="PANTHER" id="PTHR42967:SF1">
    <property type="entry name" value="MBL FOLD METALLO-HYDROLASE"/>
    <property type="match status" value="1"/>
</dbReference>
<comment type="caution">
    <text evidence="1">The sequence shown here is derived from an EMBL/GenBank/DDBJ whole genome shotgun (WGS) entry which is preliminary data.</text>
</comment>
<protein>
    <submittedName>
        <fullName evidence="1">MBL fold metallo-hydrolase</fullName>
    </submittedName>
</protein>
<dbReference type="Gene3D" id="3.60.15.10">
    <property type="entry name" value="Ribonuclease Z/Hydroxyacylglutathione hydrolase-like"/>
    <property type="match status" value="1"/>
</dbReference>
<dbReference type="InterPro" id="IPR036866">
    <property type="entry name" value="RibonucZ/Hydroxyglut_hydro"/>
</dbReference>
<dbReference type="EMBL" id="DSBX01000212">
    <property type="protein sequence ID" value="HDQ99753.1"/>
    <property type="molecule type" value="Genomic_DNA"/>
</dbReference>
<dbReference type="Proteomes" id="UP000885672">
    <property type="component" value="Unassembled WGS sequence"/>
</dbReference>
<organism evidence="1">
    <name type="scientific">candidate division WOR-3 bacterium</name>
    <dbReference type="NCBI Taxonomy" id="2052148"/>
    <lineage>
        <taxon>Bacteria</taxon>
        <taxon>Bacteria division WOR-3</taxon>
    </lineage>
</organism>
<sequence>MKLKWLGHSSFLLTATDGTRLLADPYVAGSYDGALRYARITETADGVTISHDHPDHAGFADLTGNPRRVNGTGEFGIGAFRIRGYHTWHDNENGARRGANVVYVFEADGLRLCHCGDLGHVLSADLAAAIGPIDVLLVPVGGLYTLDARGAHEVVRQLKARVTIPMHFKTSQLGFAIAPVDEFLADQPRVTRLGMPEVELDAELLPEEPEIWLLDHAL</sequence>
<dbReference type="SUPFAM" id="SSF56281">
    <property type="entry name" value="Metallo-hydrolase/oxidoreductase"/>
    <property type="match status" value="1"/>
</dbReference>
<name>A0A7V0T6B9_UNCW3</name>
<dbReference type="AlphaFoldDB" id="A0A7V0T6B9"/>
<accession>A0A7V0T6B9</accession>
<evidence type="ECO:0000313" key="1">
    <source>
        <dbReference type="EMBL" id="HDQ99753.1"/>
    </source>
</evidence>